<dbReference type="GO" id="GO:0005783">
    <property type="term" value="C:endoplasmic reticulum"/>
    <property type="evidence" value="ECO:0007669"/>
    <property type="project" value="TreeGrafter"/>
</dbReference>
<evidence type="ECO:0000256" key="7">
    <source>
        <dbReference type="SAM" id="Phobius"/>
    </source>
</evidence>
<dbReference type="InterPro" id="IPR002013">
    <property type="entry name" value="SAC_dom"/>
</dbReference>
<sequence>MVYWEIFGLKLGESTTFWHWEDPTTPKKALIMYNNILYDYLSIPVTYCHSSVFFVLSVRHTTADKFYIEPSGSVTGELLVVDRVTQEITLQANQSLPSPAVTKKICGIFGIIRLIAGPYLIVITKKSKVGEISGHDVWKVEETETLSYKRTMLHLTEQQNAHNRSYLSMVRTVLRAESFYFCTDYDITHTLQRLENTSPEFRSMSLIERADPRFTWNGFVLQELSQQTELSKYCLPVLHGFVCAKPCSMNQKKFDYIIISRRSVFRAGTRFYVRGIDSEGQVANFVETEQIVQYNGNACSYVQVRGSIPVFWTQRPNLQYKPKFKVNPESHLDVFKRHFDSLIYNYGEQVVINLVDNKGGEGLLQRTFSQSVTSAQNSKIRYEYFDFHHECRKMRWDRLSILMNRLQEDIKRFGYFMVQDGSVTHRQEGAFRTNCVDCLDRTNVVQGMLAKIILETQLRKLGILEASQTANDHPSFIYTFNNIWADNADYMSKQYAGTGALKTDFTRLGKRTHLGLVMDGWNSLIRYFKNNFSDGYRQDAIDLFLGNYVVEENEGITKPSPLRSERDWKFYAIPVIFVIAMAMCIISFLLPDENMTEQFMYVLFWATATIVSLAGLYIFGSEFVDQPRLVHTVKNNAFSTNSNLKA</sequence>
<dbReference type="EMBL" id="VSWD01000012">
    <property type="protein sequence ID" value="KAK3085970.1"/>
    <property type="molecule type" value="Genomic_DNA"/>
</dbReference>
<feature type="transmembrane region" description="Helical" evidence="7">
    <location>
        <begin position="602"/>
        <end position="620"/>
    </location>
</feature>
<gene>
    <name evidence="9" type="ORF">FSP39_011450</name>
</gene>
<dbReference type="Proteomes" id="UP001186944">
    <property type="component" value="Unassembled WGS sequence"/>
</dbReference>
<evidence type="ECO:0000256" key="5">
    <source>
        <dbReference type="ARBA" id="ARBA00041396"/>
    </source>
</evidence>
<evidence type="ECO:0000259" key="8">
    <source>
        <dbReference type="PROSITE" id="PS50275"/>
    </source>
</evidence>
<dbReference type="AlphaFoldDB" id="A0AA88XHX6"/>
<dbReference type="PANTHER" id="PTHR45662:SF2">
    <property type="entry name" value="PHOSPHATIDYLINOSITOL-3-PHOSPHATASE SAC1"/>
    <property type="match status" value="1"/>
</dbReference>
<dbReference type="EC" id="3.1.3.64" evidence="1"/>
<keyword evidence="7" id="KW-1133">Transmembrane helix</keyword>
<comment type="catalytic activity">
    <reaction evidence="3">
        <text>a 1,2-diacyl-sn-glycero-3-phospho-(1D-myo-inositol 4-phosphate) + H2O = a 1,2-diacyl-sn-glycero-3-phospho-(1D-myo-inositol) + phosphate</text>
        <dbReference type="Rhea" id="RHEA:55652"/>
        <dbReference type="ChEBI" id="CHEBI:15377"/>
        <dbReference type="ChEBI" id="CHEBI:43474"/>
        <dbReference type="ChEBI" id="CHEBI:57880"/>
        <dbReference type="ChEBI" id="CHEBI:58178"/>
    </reaction>
    <physiologicalReaction direction="left-to-right" evidence="3">
        <dbReference type="Rhea" id="RHEA:55653"/>
    </physiologicalReaction>
</comment>
<evidence type="ECO:0000313" key="10">
    <source>
        <dbReference type="Proteomes" id="UP001186944"/>
    </source>
</evidence>
<keyword evidence="10" id="KW-1185">Reference proteome</keyword>
<proteinExistence type="predicted"/>
<keyword evidence="7" id="KW-0812">Transmembrane</keyword>
<feature type="domain" description="SAC" evidence="8">
    <location>
        <begin position="170"/>
        <end position="497"/>
    </location>
</feature>
<dbReference type="GO" id="GO:0043812">
    <property type="term" value="F:phosphatidylinositol-4-phosphate phosphatase activity"/>
    <property type="evidence" value="ECO:0007669"/>
    <property type="project" value="TreeGrafter"/>
</dbReference>
<reference evidence="9" key="1">
    <citation type="submission" date="2019-08" db="EMBL/GenBank/DDBJ databases">
        <title>The improved chromosome-level genome for the pearl oyster Pinctada fucata martensii using PacBio sequencing and Hi-C.</title>
        <authorList>
            <person name="Zheng Z."/>
        </authorList>
    </citation>
    <scope>NUCLEOTIDE SEQUENCE</scope>
    <source>
        <strain evidence="9">ZZ-2019</strain>
        <tissue evidence="9">Adductor muscle</tissue>
    </source>
</reference>
<comment type="catalytic activity">
    <reaction evidence="2">
        <text>a 1,2-diacyl-sn-glycero-3-phospho-(1D-myo-inositol-3-phosphate) + H2O = a 1,2-diacyl-sn-glycero-3-phospho-(1D-myo-inositol) + phosphate</text>
        <dbReference type="Rhea" id="RHEA:12316"/>
        <dbReference type="ChEBI" id="CHEBI:15377"/>
        <dbReference type="ChEBI" id="CHEBI:43474"/>
        <dbReference type="ChEBI" id="CHEBI:57880"/>
        <dbReference type="ChEBI" id="CHEBI:58088"/>
        <dbReference type="EC" id="3.1.3.64"/>
    </reaction>
    <physiologicalReaction direction="left-to-right" evidence="2">
        <dbReference type="Rhea" id="RHEA:12317"/>
    </physiologicalReaction>
</comment>
<evidence type="ECO:0000256" key="3">
    <source>
        <dbReference type="ARBA" id="ARBA00036807"/>
    </source>
</evidence>
<dbReference type="GO" id="GO:0004438">
    <property type="term" value="F:phosphatidylinositol-3-phosphate phosphatase activity"/>
    <property type="evidence" value="ECO:0007669"/>
    <property type="project" value="UniProtKB-EC"/>
</dbReference>
<organism evidence="9 10">
    <name type="scientific">Pinctada imbricata</name>
    <name type="common">Atlantic pearl-oyster</name>
    <name type="synonym">Pinctada martensii</name>
    <dbReference type="NCBI Taxonomy" id="66713"/>
    <lineage>
        <taxon>Eukaryota</taxon>
        <taxon>Metazoa</taxon>
        <taxon>Spiralia</taxon>
        <taxon>Lophotrochozoa</taxon>
        <taxon>Mollusca</taxon>
        <taxon>Bivalvia</taxon>
        <taxon>Autobranchia</taxon>
        <taxon>Pteriomorphia</taxon>
        <taxon>Pterioida</taxon>
        <taxon>Pterioidea</taxon>
        <taxon>Pteriidae</taxon>
        <taxon>Pinctada</taxon>
    </lineage>
</organism>
<evidence type="ECO:0000256" key="6">
    <source>
        <dbReference type="ARBA" id="ARBA00041911"/>
    </source>
</evidence>
<dbReference type="PROSITE" id="PS50275">
    <property type="entry name" value="SAC"/>
    <property type="match status" value="1"/>
</dbReference>
<evidence type="ECO:0000256" key="4">
    <source>
        <dbReference type="ARBA" id="ARBA00040795"/>
    </source>
</evidence>
<evidence type="ECO:0000256" key="2">
    <source>
        <dbReference type="ARBA" id="ARBA00036631"/>
    </source>
</evidence>
<comment type="caution">
    <text evidence="9">The sequence shown here is derived from an EMBL/GenBank/DDBJ whole genome shotgun (WGS) entry which is preliminary data.</text>
</comment>
<accession>A0AA88XHX6</accession>
<evidence type="ECO:0000313" key="9">
    <source>
        <dbReference type="EMBL" id="KAK3085970.1"/>
    </source>
</evidence>
<dbReference type="PANTHER" id="PTHR45662">
    <property type="entry name" value="PHOSPHATIDYLINOSITIDE PHOSPHATASE SAC1"/>
    <property type="match status" value="1"/>
</dbReference>
<keyword evidence="7" id="KW-0472">Membrane</keyword>
<feature type="transmembrane region" description="Helical" evidence="7">
    <location>
        <begin position="568"/>
        <end position="590"/>
    </location>
</feature>
<dbReference type="Pfam" id="PF02383">
    <property type="entry name" value="Syja_N"/>
    <property type="match status" value="1"/>
</dbReference>
<evidence type="ECO:0000256" key="1">
    <source>
        <dbReference type="ARBA" id="ARBA00013038"/>
    </source>
</evidence>
<protein>
    <recommendedName>
        <fullName evidence="4">Phosphatidylinositol-3-phosphatase SAC1</fullName>
        <ecNumber evidence="1">3.1.3.64</ecNumber>
    </recommendedName>
    <alternativeName>
        <fullName evidence="6">Phosphatidylinositol-4-phosphate phosphatase</fullName>
    </alternativeName>
    <alternativeName>
        <fullName evidence="5">Suppressor of actin mutations 1-like protein</fullName>
    </alternativeName>
</protein>
<name>A0AA88XHX6_PINIB</name>
<dbReference type="GO" id="GO:0046856">
    <property type="term" value="P:phosphatidylinositol dephosphorylation"/>
    <property type="evidence" value="ECO:0007669"/>
    <property type="project" value="TreeGrafter"/>
</dbReference>